<dbReference type="RefSeq" id="WP_279248996.1">
    <property type="nucleotide sequence ID" value="NZ_SHNO01000001.1"/>
</dbReference>
<dbReference type="Gene3D" id="1.10.8.60">
    <property type="match status" value="1"/>
</dbReference>
<keyword evidence="8" id="KW-1185">Reference proteome</keyword>
<comment type="caution">
    <text evidence="7">The sequence shown here is derived from an EMBL/GenBank/DDBJ whole genome shotgun (WGS) entry which is preliminary data.</text>
</comment>
<dbReference type="CDD" id="cd00009">
    <property type="entry name" value="AAA"/>
    <property type="match status" value="1"/>
</dbReference>
<dbReference type="PANTHER" id="PTHR32071">
    <property type="entry name" value="TRANSCRIPTIONAL REGULATORY PROTEIN"/>
    <property type="match status" value="1"/>
</dbReference>
<accession>A0ABT3T626</accession>
<dbReference type="Proteomes" id="UP001143304">
    <property type="component" value="Unassembled WGS sequence"/>
</dbReference>
<dbReference type="InterPro" id="IPR025662">
    <property type="entry name" value="Sigma_54_int_dom_ATP-bd_1"/>
</dbReference>
<dbReference type="PROSITE" id="PS00688">
    <property type="entry name" value="SIGMA54_INTERACT_3"/>
    <property type="match status" value="1"/>
</dbReference>
<dbReference type="SUPFAM" id="SSF46689">
    <property type="entry name" value="Homeodomain-like"/>
    <property type="match status" value="1"/>
</dbReference>
<evidence type="ECO:0000313" key="8">
    <source>
        <dbReference type="Proteomes" id="UP001143304"/>
    </source>
</evidence>
<dbReference type="InterPro" id="IPR058031">
    <property type="entry name" value="AAA_lid_NorR"/>
</dbReference>
<dbReference type="Gene3D" id="3.40.50.300">
    <property type="entry name" value="P-loop containing nucleotide triphosphate hydrolases"/>
    <property type="match status" value="1"/>
</dbReference>
<dbReference type="InterPro" id="IPR002078">
    <property type="entry name" value="Sigma_54_int"/>
</dbReference>
<keyword evidence="5" id="KW-0804">Transcription</keyword>
<protein>
    <submittedName>
        <fullName evidence="7">Sigma-54-dependent Fis family transcriptional regulator</fullName>
    </submittedName>
</protein>
<feature type="domain" description="Sigma-54 factor interaction" evidence="6">
    <location>
        <begin position="162"/>
        <end position="399"/>
    </location>
</feature>
<dbReference type="SMART" id="SM00382">
    <property type="entry name" value="AAA"/>
    <property type="match status" value="1"/>
</dbReference>
<sequence length="519" mass="56701">MANPTPTRPDPEMTLPSVVASLARSGAATDVVLTVIFHPEASLIGYRTRVPARARGAPWVLGRRSPRFFPNDGGPPSVLDDRHVSRRAVQFTLRDGRLTLKRFENASRCRVDGAELFDSLEIRSDRLHRGVAMLLGHSIVLLLRSAPPAGPAAGVSPEESCLRGSSAAMVVVRQQIDRAARCDLDVLILGETGTGKELVANAIHRASQRSGGPMISVNMAAIPGDLAPAVLFGCARGAYTGAERAVPGFFELAEQGSLFLDEIGDASLSIQTQLLRALQQGEIQRVGGPVERVDVRVISATETDLEGSECDFRAALRHRLGACQIDLPPLRKRPEDIGELMRYFFERTADHCERTISLPNRDAPATEIAAWALLFLAFLDYDWPGNVRELQNCVRQVTLTGEGRPEVPDRLQAARIAVTRSAALSPQPRRLQEVDEETFDKVMAANGFEVKPVAKQLGVSRAAVYRRIKSSPLYRLASTLSPQEIQSALDEFSGDSAAVSRHLRVPLNTLRSRMRNFSL</sequence>
<evidence type="ECO:0000256" key="5">
    <source>
        <dbReference type="ARBA" id="ARBA00023163"/>
    </source>
</evidence>
<dbReference type="InterPro" id="IPR027417">
    <property type="entry name" value="P-loop_NTPase"/>
</dbReference>
<keyword evidence="1" id="KW-0547">Nucleotide-binding</keyword>
<evidence type="ECO:0000259" key="6">
    <source>
        <dbReference type="PROSITE" id="PS50045"/>
    </source>
</evidence>
<organism evidence="7 8">
    <name type="scientific">Candidatus Marimicrobium litorale</name>
    <dbReference type="NCBI Taxonomy" id="2518991"/>
    <lineage>
        <taxon>Bacteria</taxon>
        <taxon>Pseudomonadati</taxon>
        <taxon>Pseudomonadota</taxon>
        <taxon>Gammaproteobacteria</taxon>
        <taxon>Cellvibrionales</taxon>
        <taxon>Halieaceae</taxon>
        <taxon>Marimicrobium</taxon>
    </lineage>
</organism>
<gene>
    <name evidence="7" type="ORF">EYC82_07855</name>
</gene>
<reference evidence="7" key="1">
    <citation type="submission" date="2019-02" db="EMBL/GenBank/DDBJ databases">
        <authorList>
            <person name="Li S.-H."/>
        </authorList>
    </citation>
    <scope>NUCLEOTIDE SEQUENCE</scope>
    <source>
        <strain evidence="7">IMCC11814</strain>
    </source>
</reference>
<keyword evidence="2" id="KW-0067">ATP-binding</keyword>
<dbReference type="InterPro" id="IPR003593">
    <property type="entry name" value="AAA+_ATPase"/>
</dbReference>
<keyword evidence="4" id="KW-0238">DNA-binding</keyword>
<evidence type="ECO:0000313" key="7">
    <source>
        <dbReference type="EMBL" id="MCX2977266.1"/>
    </source>
</evidence>
<dbReference type="PROSITE" id="PS00675">
    <property type="entry name" value="SIGMA54_INTERACT_1"/>
    <property type="match status" value="1"/>
</dbReference>
<proteinExistence type="predicted"/>
<evidence type="ECO:0000256" key="1">
    <source>
        <dbReference type="ARBA" id="ARBA00022741"/>
    </source>
</evidence>
<dbReference type="Pfam" id="PF00158">
    <property type="entry name" value="Sigma54_activat"/>
    <property type="match status" value="1"/>
</dbReference>
<dbReference type="SUPFAM" id="SSF52540">
    <property type="entry name" value="P-loop containing nucleoside triphosphate hydrolases"/>
    <property type="match status" value="1"/>
</dbReference>
<evidence type="ECO:0000256" key="3">
    <source>
        <dbReference type="ARBA" id="ARBA00023015"/>
    </source>
</evidence>
<keyword evidence="3" id="KW-0805">Transcription regulation</keyword>
<dbReference type="EMBL" id="SHNO01000001">
    <property type="protein sequence ID" value="MCX2977266.1"/>
    <property type="molecule type" value="Genomic_DNA"/>
</dbReference>
<dbReference type="InterPro" id="IPR009057">
    <property type="entry name" value="Homeodomain-like_sf"/>
</dbReference>
<evidence type="ECO:0000256" key="2">
    <source>
        <dbReference type="ARBA" id="ARBA00022840"/>
    </source>
</evidence>
<dbReference type="PROSITE" id="PS50045">
    <property type="entry name" value="SIGMA54_INTERACT_4"/>
    <property type="match status" value="1"/>
</dbReference>
<dbReference type="PANTHER" id="PTHR32071:SF117">
    <property type="entry name" value="PTS-DEPENDENT DIHYDROXYACETONE KINASE OPERON REGULATORY PROTEIN-RELATED"/>
    <property type="match status" value="1"/>
</dbReference>
<dbReference type="Pfam" id="PF25601">
    <property type="entry name" value="AAA_lid_14"/>
    <property type="match status" value="1"/>
</dbReference>
<evidence type="ECO:0000256" key="4">
    <source>
        <dbReference type="ARBA" id="ARBA00023125"/>
    </source>
</evidence>
<dbReference type="InterPro" id="IPR025944">
    <property type="entry name" value="Sigma_54_int_dom_CS"/>
</dbReference>
<name>A0ABT3T626_9GAMM</name>